<feature type="region of interest" description="Disordered" evidence="12">
    <location>
        <begin position="477"/>
        <end position="558"/>
    </location>
</feature>
<feature type="active site" description="Glycyl thioester intermediate" evidence="11">
    <location>
        <position position="2350"/>
    </location>
</feature>
<evidence type="ECO:0000256" key="6">
    <source>
        <dbReference type="ARBA" id="ARBA00022618"/>
    </source>
</evidence>
<feature type="compositionally biased region" description="Polar residues" evidence="12">
    <location>
        <begin position="575"/>
        <end position="584"/>
    </location>
</feature>
<feature type="region of interest" description="Disordered" evidence="12">
    <location>
        <begin position="979"/>
        <end position="1068"/>
    </location>
</feature>
<feature type="compositionally biased region" description="Acidic residues" evidence="12">
    <location>
        <begin position="1056"/>
        <end position="1068"/>
    </location>
</feature>
<gene>
    <name evidence="14" type="primary">UFD4</name>
    <name evidence="14" type="ORF">MEQU1_002871</name>
</gene>
<dbReference type="EC" id="2.3.2.26" evidence="5"/>
<name>A0AAF0IZP4_9BASI</name>
<dbReference type="GO" id="GO:0005819">
    <property type="term" value="C:spindle"/>
    <property type="evidence" value="ECO:0007669"/>
    <property type="project" value="UniProtKB-SubCell"/>
</dbReference>
<dbReference type="SUPFAM" id="SSF56204">
    <property type="entry name" value="Hect, E3 ligase catalytic domain"/>
    <property type="match status" value="1"/>
</dbReference>
<dbReference type="Pfam" id="PF25579">
    <property type="entry name" value="TPR_TRIP12_N"/>
    <property type="match status" value="1"/>
</dbReference>
<dbReference type="InterPro" id="IPR011989">
    <property type="entry name" value="ARM-like"/>
</dbReference>
<evidence type="ECO:0000256" key="2">
    <source>
        <dbReference type="ARBA" id="ARBA00004186"/>
    </source>
</evidence>
<dbReference type="Proteomes" id="UP001214415">
    <property type="component" value="Chromosome 5"/>
</dbReference>
<organism evidence="14 15">
    <name type="scientific">Malassezia equina</name>
    <dbReference type="NCBI Taxonomy" id="1381935"/>
    <lineage>
        <taxon>Eukaryota</taxon>
        <taxon>Fungi</taxon>
        <taxon>Dikarya</taxon>
        <taxon>Basidiomycota</taxon>
        <taxon>Ustilaginomycotina</taxon>
        <taxon>Malasseziomycetes</taxon>
        <taxon>Malasseziales</taxon>
        <taxon>Malasseziaceae</taxon>
        <taxon>Malassezia</taxon>
    </lineage>
</organism>
<feature type="compositionally biased region" description="Low complexity" evidence="12">
    <location>
        <begin position="511"/>
        <end position="525"/>
    </location>
</feature>
<dbReference type="GO" id="GO:0016607">
    <property type="term" value="C:nuclear speck"/>
    <property type="evidence" value="ECO:0007669"/>
    <property type="project" value="TreeGrafter"/>
</dbReference>
<evidence type="ECO:0000256" key="5">
    <source>
        <dbReference type="ARBA" id="ARBA00012485"/>
    </source>
</evidence>
<feature type="compositionally biased region" description="Basic and acidic residues" evidence="12">
    <location>
        <begin position="526"/>
        <end position="536"/>
    </location>
</feature>
<feature type="compositionally biased region" description="Low complexity" evidence="12">
    <location>
        <begin position="623"/>
        <end position="635"/>
    </location>
</feature>
<dbReference type="GO" id="GO:0000209">
    <property type="term" value="P:protein polyubiquitination"/>
    <property type="evidence" value="ECO:0007669"/>
    <property type="project" value="TreeGrafter"/>
</dbReference>
<evidence type="ECO:0000256" key="1">
    <source>
        <dbReference type="ARBA" id="ARBA00000885"/>
    </source>
</evidence>
<evidence type="ECO:0000256" key="4">
    <source>
        <dbReference type="ARBA" id="ARBA00009549"/>
    </source>
</evidence>
<keyword evidence="8" id="KW-0493">Microtubule</keyword>
<comment type="subcellular location">
    <subcellularLocation>
        <location evidence="2">Cytoplasm</location>
        <location evidence="2">Cytoskeleton</location>
        <location evidence="2">Spindle</location>
    </subcellularLocation>
</comment>
<dbReference type="PROSITE" id="PS50237">
    <property type="entry name" value="HECT"/>
    <property type="match status" value="1"/>
</dbReference>
<dbReference type="GO" id="GO:0061630">
    <property type="term" value="F:ubiquitin protein ligase activity"/>
    <property type="evidence" value="ECO:0007669"/>
    <property type="project" value="UniProtKB-EC"/>
</dbReference>
<dbReference type="EMBL" id="CP119904">
    <property type="protein sequence ID" value="WFD24174.1"/>
    <property type="molecule type" value="Genomic_DNA"/>
</dbReference>
<dbReference type="InterPro" id="IPR024395">
    <property type="entry name" value="CLASP_N_dom"/>
</dbReference>
<dbReference type="InterPro" id="IPR057948">
    <property type="entry name" value="TPR_TRIP12_N"/>
</dbReference>
<dbReference type="Pfam" id="PF12348">
    <property type="entry name" value="CLASP_N"/>
    <property type="match status" value="1"/>
</dbReference>
<dbReference type="SUPFAM" id="SSF48371">
    <property type="entry name" value="ARM repeat"/>
    <property type="match status" value="2"/>
</dbReference>
<evidence type="ECO:0000256" key="11">
    <source>
        <dbReference type="PROSITE-ProRule" id="PRU00104"/>
    </source>
</evidence>
<feature type="domain" description="HECT" evidence="13">
    <location>
        <begin position="2063"/>
        <end position="2383"/>
    </location>
</feature>
<feature type="region of interest" description="Disordered" evidence="12">
    <location>
        <begin position="574"/>
        <end position="635"/>
    </location>
</feature>
<accession>A0AAF0IZP4</accession>
<dbReference type="GO" id="GO:0043161">
    <property type="term" value="P:proteasome-mediated ubiquitin-dependent protein catabolic process"/>
    <property type="evidence" value="ECO:0007669"/>
    <property type="project" value="TreeGrafter"/>
</dbReference>
<evidence type="ECO:0000256" key="12">
    <source>
        <dbReference type="SAM" id="MobiDB-lite"/>
    </source>
</evidence>
<dbReference type="Gene3D" id="3.30.2410.10">
    <property type="entry name" value="Hect, E3 ligase catalytic domain"/>
    <property type="match status" value="1"/>
</dbReference>
<keyword evidence="9" id="KW-0498">Mitosis</keyword>
<comment type="catalytic activity">
    <reaction evidence="1">
        <text>S-ubiquitinyl-[E2 ubiquitin-conjugating enzyme]-L-cysteine + [acceptor protein]-L-lysine = [E2 ubiquitin-conjugating enzyme]-L-cysteine + N(6)-ubiquitinyl-[acceptor protein]-L-lysine.</text>
        <dbReference type="EC" id="2.3.2.26"/>
    </reaction>
</comment>
<dbReference type="SMART" id="SM01349">
    <property type="entry name" value="TOG"/>
    <property type="match status" value="1"/>
</dbReference>
<dbReference type="PANTHER" id="PTHR45670">
    <property type="entry name" value="E3 UBIQUITIN-PROTEIN LIGASE TRIP12"/>
    <property type="match status" value="1"/>
</dbReference>
<comment type="similarity">
    <text evidence="3">Belongs to the UPL family. K-HECT subfamily.</text>
</comment>
<protein>
    <recommendedName>
        <fullName evidence="5">HECT-type E3 ubiquitin transferase</fullName>
        <ecNumber evidence="5">2.3.2.26</ecNumber>
    </recommendedName>
</protein>
<dbReference type="InterPro" id="IPR016024">
    <property type="entry name" value="ARM-type_fold"/>
</dbReference>
<dbReference type="GO" id="GO:0005874">
    <property type="term" value="C:microtubule"/>
    <property type="evidence" value="ECO:0007669"/>
    <property type="project" value="UniProtKB-KW"/>
</dbReference>
<dbReference type="PANTHER" id="PTHR45670:SF1">
    <property type="entry name" value="E3 UBIQUITIN-PROTEIN LIGASE HECTD1"/>
    <property type="match status" value="1"/>
</dbReference>
<evidence type="ECO:0000259" key="13">
    <source>
        <dbReference type="PROSITE" id="PS50237"/>
    </source>
</evidence>
<dbReference type="Gene3D" id="3.90.1750.10">
    <property type="entry name" value="Hect, E3 ligase catalytic domains"/>
    <property type="match status" value="1"/>
</dbReference>
<keyword evidence="14" id="KW-0012">Acyltransferase</keyword>
<dbReference type="SMART" id="SM00119">
    <property type="entry name" value="HECTc"/>
    <property type="match status" value="1"/>
</dbReference>
<keyword evidence="9" id="KW-0131">Cell cycle</keyword>
<dbReference type="Gene3D" id="1.25.10.10">
    <property type="entry name" value="Leucine-rich Repeat Variant"/>
    <property type="match status" value="3"/>
</dbReference>
<evidence type="ECO:0000256" key="3">
    <source>
        <dbReference type="ARBA" id="ARBA00006331"/>
    </source>
</evidence>
<keyword evidence="15" id="KW-1185">Reference proteome</keyword>
<keyword evidence="10 11" id="KW-0833">Ubl conjugation pathway</keyword>
<sequence length="2383" mass="259276">MDGGRPTELALLHAVDTADGAPALIEALHALTNAWAETGTVHDMDVALMSLHPHIASAHAGARDAALQALEGMLQNASFTTLNMLTLVRTCVPATMARLHDAPQAEALVRHMARIVYSEHAEALSVRESDAPHTMFERSLRDHGLTATSPHVRTHVLRLLPLLQQDGARLPVRMYLTELADNLQHADAHVREAATDAILALLHDAPPALKSEMRDELSMRDVHRAVLDEILHGLAGAKAPLPDELTSFSDEVKPVYLLSRYDLDHAFQQAAQALQGKETELNWQPREKAVVAMRGMIRAEVPSELVPPFLSHVRHVQDGLLKTLASLRTTLSMHTIALIRQLALTFGTHMEPTTIDAFLTALLRMAGFTKKMVATASQVGASTILACVPMRHAYWQMLQAGLQDKSAATRVHMCKHIQVVLSVHTHVALEHHGGREAAASCLAKALCDPHVDVRAAARETFRAFYTVWKDDGERLLASLPPPTRKQVAASLEQGAAPSPRRTPSRAGPSRAILAAKRAAMAQSPMREPRRMPRESVWHPSLINGPDASTDLLEPASPWRGNDAEVAHRLHGLAVRNSSDVSTPVRSAAHAEVGTPSEATPVAPQGPAPATPTMAPWSSPPAATPIASSPAVTTPPVSVLPRRALRPPMSAGSVRLDASPGAEASMVSARPASAPVMPSTSFAFRAPLQPSAGTPTRKSKVAPAALPQTAASWFLTRYERGMQTLGSETLSWDDALAKLTAQDTQAGALQAVAQALASPPSVQSISTVLHAVAQHGNDDAWFWALVVLYRLAPHVCHTPEEGAFLSQVLRVVHADAAHSTLAMGAGRAMVDAWLSQNHDALQAADSLTQALGAPDTLEASCLALALYAMEQLVPRMPMTEPSAELRAWVPYVHTGLRHSSTPVRRASVAVLVQVHVRWTEVYGPETPDRHASALFASLTPSEERLVQYYLPPAPVTQGSHAAGQTRLIPRRSHELMEWRPVAPESPTPVPADRTAESSSACPDRSPTRAKPRAGRKRHSTTREGTSKRGRRRDRSSSAMSSPKDHARRKSHSRDSPPDDEEEPEEWLDEEELDADEAAMLDDDMDAEALGGPLGLNLQSLRSLLGDASRPFQEKLRQLRASAHDPTMRLIALQELADALSVATEDVFMGQFPLDALVRELLWTLGGPEPEGHTLSDMDGDDELAAALAASDDNGEAQMYACRSLAYMIEALPESSHCMVRRGVVPLLVQKLHEITFIDLAEQVQQTLEKLAATHPTVVVREGGMLAAVQFLDFFSIYVQRTALHTVAQCACRVTPGPMTERVMDIAPILAQVLTHSDGRLVESACRSVCSIAEAFTDDKALVPLLTPWIAPLCALLARGVGRTTNTLPLLPGPLIADVLQALTRAAHTHTQVAQALYEHGILDTMYVLLTGALPEQGDVPQPAVLQQLAHRLPAEVDAALNLLVDMLPPLPCDGLFDARLYGEKAYHQKKRRAERAGCTIGELDDSLDDTPARRLSASAMRQQRETEVRAEAQRAWPAFFERYATLLLPVFLVVYTASGSLSVRKAVLGAMLRALWYADPATLAPALEQLPLASFYTGILSSQDNSACVEAALQGIELLLTRLPYQVHFLRQGTLHQVQRLAEADAPNFRAKLLWARMCAAPEDAAMTEARETAATLSRLAAQLEQGHDTVKALTTLGAMLPSLTSFELECSGLVDMLYRFGTQQLDGSVSVEERRAQLRDGLQPGAEALLTALHASLTRAETLPVESAGGSSSITQQKRVRLVAAEESAERVPRGYREMVLSIHAIVVVRTLHDFLHPKLELLMGARRPSDLASTLAALTGQDDEEEAPSSYASAAQSPKHAWHLAFELDGEAMPLEATLYQCLRAHSAQEGQAALPVITYKIVPGPIPAPVPPAKASPLPMAPGYDIALPPSLADDAPYARTLQLLGTLHDLWEDVVPPASFVNTKLTAKLAQQLQEPLVLASQCLPPWAKEVPRTHSFLFPLETRWKYLQLTSLGYARLLGQWNKVSADETLAALAQLPRQKVRIARSTLLASAVKVLDLYANAQTVLEVEYFDEVGSGLGPTLEFYALVSRELQRTELGLWRHDSSVQSEYVQAPALFPAPVSSEGTERVRTLFRALGQLIAKALLDGRIVDVPFHPLLWRAVLRRRVPRTLATLRQVDASLAQSLEAMERMSANEIEALDLDGTLPGTDLALPGWRADESVTHGRVHEYVQAVVDMCLADGIATQIDAFREGFDNVLPLVALDVFASKELVTLFGQSQEEWDLATLQRTIVADHGFSSESTHVQDLLAILADFSLQERRTFLQWLTGAPRLPVGGFAALQPPLTVVRRQHEPPLVPNDYLPSVMTCVNYLKLPCYSDRETMRARLHTAMYEGLSSFHLS</sequence>
<proteinExistence type="inferred from homology"/>
<dbReference type="Pfam" id="PF00632">
    <property type="entry name" value="HECT"/>
    <property type="match status" value="1"/>
</dbReference>
<dbReference type="GO" id="GO:0051301">
    <property type="term" value="P:cell division"/>
    <property type="evidence" value="ECO:0007669"/>
    <property type="project" value="UniProtKB-KW"/>
</dbReference>
<evidence type="ECO:0000256" key="9">
    <source>
        <dbReference type="ARBA" id="ARBA00022776"/>
    </source>
</evidence>
<dbReference type="InterPro" id="IPR045322">
    <property type="entry name" value="HECTD1/TRIP12-like"/>
</dbReference>
<evidence type="ECO:0000256" key="10">
    <source>
        <dbReference type="ARBA" id="ARBA00022786"/>
    </source>
</evidence>
<evidence type="ECO:0000313" key="15">
    <source>
        <dbReference type="Proteomes" id="UP001214415"/>
    </source>
</evidence>
<dbReference type="InterPro" id="IPR035983">
    <property type="entry name" value="Hect_E3_ubiquitin_ligase"/>
</dbReference>
<keyword evidence="7 14" id="KW-0808">Transferase</keyword>
<evidence type="ECO:0000313" key="14">
    <source>
        <dbReference type="EMBL" id="WFD24174.1"/>
    </source>
</evidence>
<feature type="compositionally biased region" description="Basic residues" evidence="12">
    <location>
        <begin position="1006"/>
        <end position="1018"/>
    </location>
</feature>
<comment type="similarity">
    <text evidence="4">Belongs to the CLASP family.</text>
</comment>
<evidence type="ECO:0000256" key="8">
    <source>
        <dbReference type="ARBA" id="ARBA00022701"/>
    </source>
</evidence>
<reference evidence="14" key="1">
    <citation type="submission" date="2023-03" db="EMBL/GenBank/DDBJ databases">
        <title>Mating type loci evolution in Malassezia.</title>
        <authorList>
            <person name="Coelho M.A."/>
        </authorList>
    </citation>
    <scope>NUCLEOTIDE SEQUENCE</scope>
    <source>
        <strain evidence="14">CBS 12830</strain>
    </source>
</reference>
<evidence type="ECO:0000256" key="7">
    <source>
        <dbReference type="ARBA" id="ARBA00022679"/>
    </source>
</evidence>
<keyword evidence="6" id="KW-0132">Cell division</keyword>
<dbReference type="InterPro" id="IPR034085">
    <property type="entry name" value="TOG"/>
</dbReference>
<dbReference type="InterPro" id="IPR000569">
    <property type="entry name" value="HECT_dom"/>
</dbReference>